<organism evidence="4 5">
    <name type="scientific">Sulfitobacter sabulilitoris</name>
    <dbReference type="NCBI Taxonomy" id="2562655"/>
    <lineage>
        <taxon>Bacteria</taxon>
        <taxon>Pseudomonadati</taxon>
        <taxon>Pseudomonadota</taxon>
        <taxon>Alphaproteobacteria</taxon>
        <taxon>Rhodobacterales</taxon>
        <taxon>Roseobacteraceae</taxon>
        <taxon>Sulfitobacter</taxon>
    </lineage>
</organism>
<dbReference type="Proteomes" id="UP000309550">
    <property type="component" value="Unassembled WGS sequence"/>
</dbReference>
<evidence type="ECO:0000256" key="2">
    <source>
        <dbReference type="ARBA" id="ARBA00023315"/>
    </source>
</evidence>
<dbReference type="PROSITE" id="PS51186">
    <property type="entry name" value="GNAT"/>
    <property type="match status" value="1"/>
</dbReference>
<dbReference type="EMBL" id="VANS01000003">
    <property type="protein sequence ID" value="TMM51852.1"/>
    <property type="molecule type" value="Genomic_DNA"/>
</dbReference>
<evidence type="ECO:0000313" key="4">
    <source>
        <dbReference type="EMBL" id="TMM51852.1"/>
    </source>
</evidence>
<dbReference type="PANTHER" id="PTHR43877">
    <property type="entry name" value="AMINOALKYLPHOSPHONATE N-ACETYLTRANSFERASE-RELATED-RELATED"/>
    <property type="match status" value="1"/>
</dbReference>
<accession>A0A5S3Q5A6</accession>
<comment type="caution">
    <text evidence="4">The sequence shown here is derived from an EMBL/GenBank/DDBJ whole genome shotgun (WGS) entry which is preliminary data.</text>
</comment>
<evidence type="ECO:0000313" key="5">
    <source>
        <dbReference type="Proteomes" id="UP000309550"/>
    </source>
</evidence>
<gene>
    <name evidence="4" type="ORF">FDT80_14020</name>
</gene>
<name>A0A5S3Q5A6_9RHOB</name>
<dbReference type="CDD" id="cd04301">
    <property type="entry name" value="NAT_SF"/>
    <property type="match status" value="1"/>
</dbReference>
<dbReference type="AlphaFoldDB" id="A0A5S3Q5A6"/>
<keyword evidence="5" id="KW-1185">Reference proteome</keyword>
<dbReference type="InterPro" id="IPR050832">
    <property type="entry name" value="Bact_Acetyltransf"/>
</dbReference>
<dbReference type="GO" id="GO:0016747">
    <property type="term" value="F:acyltransferase activity, transferring groups other than amino-acyl groups"/>
    <property type="evidence" value="ECO:0007669"/>
    <property type="project" value="InterPro"/>
</dbReference>
<evidence type="ECO:0000256" key="1">
    <source>
        <dbReference type="ARBA" id="ARBA00022679"/>
    </source>
</evidence>
<proteinExistence type="predicted"/>
<feature type="domain" description="N-acetyltransferase" evidence="3">
    <location>
        <begin position="1"/>
        <end position="158"/>
    </location>
</feature>
<dbReference type="SUPFAM" id="SSF55729">
    <property type="entry name" value="Acyl-CoA N-acyltransferases (Nat)"/>
    <property type="match status" value="1"/>
</dbReference>
<dbReference type="PANTHER" id="PTHR43877:SF1">
    <property type="entry name" value="ACETYLTRANSFERASE"/>
    <property type="match status" value="1"/>
</dbReference>
<evidence type="ECO:0000259" key="3">
    <source>
        <dbReference type="PROSITE" id="PS51186"/>
    </source>
</evidence>
<dbReference type="OrthoDB" id="118465at2"/>
<dbReference type="RefSeq" id="WP_138662922.1">
    <property type="nucleotide sequence ID" value="NZ_VANS01000003.1"/>
</dbReference>
<reference evidence="4 5" key="1">
    <citation type="submission" date="2019-05" db="EMBL/GenBank/DDBJ databases">
        <title>Sulfitobacter sabulilitoris sp. nov., isolated from a marine sand.</title>
        <authorList>
            <person name="Yoon J.-H."/>
        </authorList>
    </citation>
    <scope>NUCLEOTIDE SEQUENCE [LARGE SCALE GENOMIC DNA]</scope>
    <source>
        <strain evidence="4 5">HSMS-29</strain>
    </source>
</reference>
<keyword evidence="1 4" id="KW-0808">Transferase</keyword>
<dbReference type="Gene3D" id="3.40.630.30">
    <property type="match status" value="1"/>
</dbReference>
<dbReference type="Pfam" id="PF13673">
    <property type="entry name" value="Acetyltransf_10"/>
    <property type="match status" value="1"/>
</dbReference>
<protein>
    <submittedName>
        <fullName evidence="4">GNAT family N-acetyltransferase</fullName>
    </submittedName>
</protein>
<keyword evidence="2" id="KW-0012">Acyltransferase</keyword>
<dbReference type="InterPro" id="IPR000182">
    <property type="entry name" value="GNAT_dom"/>
</dbReference>
<sequence>MQIRASTLADLAAVDALLARVYPRLLKADYPPSVLVTALPLISRAQPALLRCGTHYVVEEEGRILGAGGWTPDAADGARAHIRHLVVDDREQRRGIARRIVTRCAAQARAGGAAVLECWSTRTAVPFYAALGFETCGPLNVPLRAGIVFPSVRMIRAL</sequence>
<dbReference type="InterPro" id="IPR016181">
    <property type="entry name" value="Acyl_CoA_acyltransferase"/>
</dbReference>